<dbReference type="Gene3D" id="3.20.20.80">
    <property type="entry name" value="Glycosidases"/>
    <property type="match status" value="1"/>
</dbReference>
<dbReference type="RefSeq" id="WP_345559583.1">
    <property type="nucleotide sequence ID" value="NZ_BAABDQ010000002.1"/>
</dbReference>
<dbReference type="InterPro" id="IPR041239">
    <property type="entry name" value="DUF5605"/>
</dbReference>
<comment type="caution">
    <text evidence="2">The sequence shown here is derived from an EMBL/GenBank/DDBJ whole genome shotgun (WGS) entry which is preliminary data.</text>
</comment>
<evidence type="ECO:0000259" key="1">
    <source>
        <dbReference type="Pfam" id="PF18310"/>
    </source>
</evidence>
<sequence>MITDSMGTTALGWHLQGAKRRAQTLATLESAPFDRVRMAAFATRCTLDSLEERVGELAEIGVTAELVLFHPSDGVGDVDAAERYVAEVVPRLAAHPNVWWSLAADPARFPFLTEHDWVRLAALVAEQDPGHHPLSITVEAGSPLLWRRGFTHGSVHAGSPRDAWMATREHHLPVLMDMCGYEGDAGDPWLSLTPEEVVGMAWDGAARRRPVTHGESYADDEGLTWSADGGLLTGAAVPRLALLRRIVAETPAAARYHDHDAPRLVAEGSYYLEFCGEHRFPQREYDVPEGRYEVEVIDTWEMTVSSLGVREGGGVIEVPLPGTTGQAVRIRRVP</sequence>
<name>A0ABP6VIE5_9ACTN</name>
<protein>
    <recommendedName>
        <fullName evidence="1">DUF5605 domain-containing protein</fullName>
    </recommendedName>
</protein>
<dbReference type="Pfam" id="PF18310">
    <property type="entry name" value="DUF5605"/>
    <property type="match status" value="1"/>
</dbReference>
<proteinExistence type="predicted"/>
<evidence type="ECO:0000313" key="2">
    <source>
        <dbReference type="EMBL" id="GAA3534566.1"/>
    </source>
</evidence>
<organism evidence="2 3">
    <name type="scientific">Nonomuraea rosea</name>
    <dbReference type="NCBI Taxonomy" id="638574"/>
    <lineage>
        <taxon>Bacteria</taxon>
        <taxon>Bacillati</taxon>
        <taxon>Actinomycetota</taxon>
        <taxon>Actinomycetes</taxon>
        <taxon>Streptosporangiales</taxon>
        <taxon>Streptosporangiaceae</taxon>
        <taxon>Nonomuraea</taxon>
    </lineage>
</organism>
<dbReference type="Proteomes" id="UP001500630">
    <property type="component" value="Unassembled WGS sequence"/>
</dbReference>
<dbReference type="EMBL" id="BAABDQ010000002">
    <property type="protein sequence ID" value="GAA3534566.1"/>
    <property type="molecule type" value="Genomic_DNA"/>
</dbReference>
<feature type="domain" description="DUF5605" evidence="1">
    <location>
        <begin position="260"/>
        <end position="331"/>
    </location>
</feature>
<accession>A0ABP6VIE5</accession>
<reference evidence="3" key="1">
    <citation type="journal article" date="2019" name="Int. J. Syst. Evol. Microbiol.">
        <title>The Global Catalogue of Microorganisms (GCM) 10K type strain sequencing project: providing services to taxonomists for standard genome sequencing and annotation.</title>
        <authorList>
            <consortium name="The Broad Institute Genomics Platform"/>
            <consortium name="The Broad Institute Genome Sequencing Center for Infectious Disease"/>
            <person name="Wu L."/>
            <person name="Ma J."/>
        </authorList>
    </citation>
    <scope>NUCLEOTIDE SEQUENCE [LARGE SCALE GENOMIC DNA]</scope>
    <source>
        <strain evidence="3">JCM 17326</strain>
    </source>
</reference>
<dbReference type="Gene3D" id="2.60.40.3950">
    <property type="match status" value="1"/>
</dbReference>
<evidence type="ECO:0000313" key="3">
    <source>
        <dbReference type="Proteomes" id="UP001500630"/>
    </source>
</evidence>
<gene>
    <name evidence="2" type="ORF">GCM10022419_012530</name>
</gene>
<keyword evidence="3" id="KW-1185">Reference proteome</keyword>